<accession>A0A6G4WXA8</accession>
<feature type="region of interest" description="Disordered" evidence="4">
    <location>
        <begin position="125"/>
        <end position="150"/>
    </location>
</feature>
<dbReference type="PANTHER" id="PTHR48111:SF28">
    <property type="entry name" value="TRANSCRIPTIONAL REGULATORY PROTEIN TCRX-RELATED"/>
    <property type="match status" value="1"/>
</dbReference>
<evidence type="ECO:0000313" key="7">
    <source>
        <dbReference type="EMBL" id="NGO69247.1"/>
    </source>
</evidence>
<dbReference type="SUPFAM" id="SSF52172">
    <property type="entry name" value="CheY-like"/>
    <property type="match status" value="1"/>
</dbReference>
<feature type="domain" description="OmpR/PhoB-type" evidence="6">
    <location>
        <begin position="148"/>
        <end position="245"/>
    </location>
</feature>
<feature type="region of interest" description="Disordered" evidence="4">
    <location>
        <begin position="247"/>
        <end position="271"/>
    </location>
</feature>
<keyword evidence="1 3" id="KW-0238">DNA-binding</keyword>
<dbReference type="Pfam" id="PF00072">
    <property type="entry name" value="Response_reg"/>
    <property type="match status" value="1"/>
</dbReference>
<dbReference type="InterPro" id="IPR039420">
    <property type="entry name" value="WalR-like"/>
</dbReference>
<protein>
    <submittedName>
        <fullName evidence="7">Response regulator transcription factor</fullName>
    </submittedName>
</protein>
<name>A0A6G4WXA8_9ACTN</name>
<feature type="modified residue" description="4-aspartylphosphate" evidence="2">
    <location>
        <position position="56"/>
    </location>
</feature>
<reference evidence="7 8" key="1">
    <citation type="submission" date="2020-02" db="EMBL/GenBank/DDBJ databases">
        <title>Whole-genome analyses of novel actinobacteria.</title>
        <authorList>
            <person name="Sahin N."/>
            <person name="Tatar D."/>
        </authorList>
    </citation>
    <scope>NUCLEOTIDE SEQUENCE [LARGE SCALE GENOMIC DNA]</scope>
    <source>
        <strain evidence="7 8">SB3404</strain>
    </source>
</reference>
<dbReference type="CDD" id="cd00383">
    <property type="entry name" value="trans_reg_C"/>
    <property type="match status" value="1"/>
</dbReference>
<dbReference type="InterPro" id="IPR001867">
    <property type="entry name" value="OmpR/PhoB-type_DNA-bd"/>
</dbReference>
<evidence type="ECO:0000313" key="8">
    <source>
        <dbReference type="Proteomes" id="UP000477722"/>
    </source>
</evidence>
<proteinExistence type="predicted"/>
<evidence type="ECO:0000256" key="3">
    <source>
        <dbReference type="PROSITE-ProRule" id="PRU01091"/>
    </source>
</evidence>
<dbReference type="PROSITE" id="PS50110">
    <property type="entry name" value="RESPONSE_REGULATORY"/>
    <property type="match status" value="1"/>
</dbReference>
<dbReference type="GO" id="GO:0032993">
    <property type="term" value="C:protein-DNA complex"/>
    <property type="evidence" value="ECO:0007669"/>
    <property type="project" value="TreeGrafter"/>
</dbReference>
<dbReference type="Proteomes" id="UP000477722">
    <property type="component" value="Unassembled WGS sequence"/>
</dbReference>
<dbReference type="GO" id="GO:0005829">
    <property type="term" value="C:cytosol"/>
    <property type="evidence" value="ECO:0007669"/>
    <property type="project" value="TreeGrafter"/>
</dbReference>
<gene>
    <name evidence="7" type="ORF">G5C65_12955</name>
</gene>
<evidence type="ECO:0000256" key="2">
    <source>
        <dbReference type="PROSITE-ProRule" id="PRU00169"/>
    </source>
</evidence>
<keyword evidence="2" id="KW-0597">Phosphoprotein</keyword>
<comment type="caution">
    <text evidence="7">The sequence shown here is derived from an EMBL/GenBank/DDBJ whole genome shotgun (WGS) entry which is preliminary data.</text>
</comment>
<dbReference type="AlphaFoldDB" id="A0A6G4WXA8"/>
<dbReference type="GO" id="GO:0000156">
    <property type="term" value="F:phosphorelay response regulator activity"/>
    <property type="evidence" value="ECO:0007669"/>
    <property type="project" value="TreeGrafter"/>
</dbReference>
<dbReference type="SMART" id="SM00448">
    <property type="entry name" value="REC"/>
    <property type="match status" value="1"/>
</dbReference>
<feature type="DNA-binding region" description="OmpR/PhoB-type" evidence="3">
    <location>
        <begin position="148"/>
        <end position="245"/>
    </location>
</feature>
<keyword evidence="8" id="KW-1185">Reference proteome</keyword>
<evidence type="ECO:0000256" key="1">
    <source>
        <dbReference type="ARBA" id="ARBA00023125"/>
    </source>
</evidence>
<dbReference type="PANTHER" id="PTHR48111">
    <property type="entry name" value="REGULATOR OF RPOS"/>
    <property type="match status" value="1"/>
</dbReference>
<dbReference type="Gene3D" id="1.10.10.10">
    <property type="entry name" value="Winged helix-like DNA-binding domain superfamily/Winged helix DNA-binding domain"/>
    <property type="match status" value="1"/>
</dbReference>
<evidence type="ECO:0000256" key="4">
    <source>
        <dbReference type="SAM" id="MobiDB-lite"/>
    </source>
</evidence>
<evidence type="ECO:0000259" key="6">
    <source>
        <dbReference type="PROSITE" id="PS51755"/>
    </source>
</evidence>
<evidence type="ECO:0000259" key="5">
    <source>
        <dbReference type="PROSITE" id="PS50110"/>
    </source>
</evidence>
<dbReference type="SMART" id="SM00862">
    <property type="entry name" value="Trans_reg_C"/>
    <property type="match status" value="1"/>
</dbReference>
<dbReference type="Pfam" id="PF00486">
    <property type="entry name" value="Trans_reg_C"/>
    <property type="match status" value="1"/>
</dbReference>
<feature type="domain" description="Response regulatory" evidence="5">
    <location>
        <begin position="7"/>
        <end position="121"/>
    </location>
</feature>
<dbReference type="PROSITE" id="PS51755">
    <property type="entry name" value="OMPR_PHOB"/>
    <property type="match status" value="1"/>
</dbReference>
<dbReference type="Gene3D" id="3.40.50.2300">
    <property type="match status" value="1"/>
</dbReference>
<dbReference type="InterPro" id="IPR001789">
    <property type="entry name" value="Sig_transdc_resp-reg_receiver"/>
</dbReference>
<dbReference type="InterPro" id="IPR036388">
    <property type="entry name" value="WH-like_DNA-bd_sf"/>
</dbReference>
<dbReference type="GO" id="GO:0000976">
    <property type="term" value="F:transcription cis-regulatory region binding"/>
    <property type="evidence" value="ECO:0007669"/>
    <property type="project" value="TreeGrafter"/>
</dbReference>
<dbReference type="InterPro" id="IPR011006">
    <property type="entry name" value="CheY-like_superfamily"/>
</dbReference>
<dbReference type="Gene3D" id="6.10.250.690">
    <property type="match status" value="1"/>
</dbReference>
<organism evidence="7 8">
    <name type="scientific">Streptomyces boncukensis</name>
    <dbReference type="NCBI Taxonomy" id="2711219"/>
    <lineage>
        <taxon>Bacteria</taxon>
        <taxon>Bacillati</taxon>
        <taxon>Actinomycetota</taxon>
        <taxon>Actinomycetes</taxon>
        <taxon>Kitasatosporales</taxon>
        <taxon>Streptomycetaceae</taxon>
        <taxon>Streptomyces</taxon>
    </lineage>
</organism>
<dbReference type="EMBL" id="JAAKZZ010000105">
    <property type="protein sequence ID" value="NGO69247.1"/>
    <property type="molecule type" value="Genomic_DNA"/>
</dbReference>
<dbReference type="GO" id="GO:0006355">
    <property type="term" value="P:regulation of DNA-templated transcription"/>
    <property type="evidence" value="ECO:0007669"/>
    <property type="project" value="InterPro"/>
</dbReference>
<sequence length="271" mass="29000">MTSTTATVLIVEDEPSIADVLAITLRFHGFEVVTASGAQAAVTAAREARPDAVLLDIALPDGDGRQVCRVLRAERGDLAVVFLTARDAPSEVIQGLTLGGDDYITKPFNVDEVVARLRAVLRRTTSAESSGGRDAPAHEDGPGAPARPPVIRYGDLELDEATYTVRRGGRSADLTPTEFALLRHLVRNGDRIVPKEQLLRQVWRYEHPVESTVVETYVSYLRRKLDPLGPPLIRTRRGVGYGLRPPVGADGFERGGAGGRPAPGGPAPGAS</sequence>
<dbReference type="RefSeq" id="WP_165298941.1">
    <property type="nucleotide sequence ID" value="NZ_JAAKZZ010000105.1"/>
</dbReference>